<dbReference type="InterPro" id="IPR004038">
    <property type="entry name" value="Ribosomal_eL8/eL30/eS12/Gad45"/>
</dbReference>
<evidence type="ECO:0000313" key="2">
    <source>
        <dbReference type="EMBL" id="HIX66702.1"/>
    </source>
</evidence>
<protein>
    <submittedName>
        <fullName evidence="2">Ribosomal L7Ae/L30e/S12e/Gadd45 family protein</fullName>
    </submittedName>
</protein>
<dbReference type="InterPro" id="IPR029064">
    <property type="entry name" value="Ribosomal_eL30-like_sf"/>
</dbReference>
<dbReference type="Proteomes" id="UP000886721">
    <property type="component" value="Unassembled WGS sequence"/>
</dbReference>
<proteinExistence type="predicted"/>
<dbReference type="Pfam" id="PF01248">
    <property type="entry name" value="Ribosomal_L7Ae"/>
    <property type="match status" value="1"/>
</dbReference>
<dbReference type="SUPFAM" id="SSF55315">
    <property type="entry name" value="L30e-like"/>
    <property type="match status" value="1"/>
</dbReference>
<evidence type="ECO:0000259" key="1">
    <source>
        <dbReference type="Pfam" id="PF01248"/>
    </source>
</evidence>
<gene>
    <name evidence="2" type="ORF">H9735_01100</name>
</gene>
<feature type="domain" description="Ribosomal protein eL8/eL30/eS12/Gadd45" evidence="1">
    <location>
        <begin position="8"/>
        <end position="91"/>
    </location>
</feature>
<organism evidence="2 3">
    <name type="scientific">Candidatus Anaerostipes excrementavium</name>
    <dbReference type="NCBI Taxonomy" id="2838463"/>
    <lineage>
        <taxon>Bacteria</taxon>
        <taxon>Bacillati</taxon>
        <taxon>Bacillota</taxon>
        <taxon>Clostridia</taxon>
        <taxon>Lachnospirales</taxon>
        <taxon>Lachnospiraceae</taxon>
        <taxon>Anaerostipes</taxon>
    </lineage>
</organism>
<name>A0A9D2B900_9FIRM</name>
<dbReference type="EMBL" id="DXEM01000004">
    <property type="protein sequence ID" value="HIX66702.1"/>
    <property type="molecule type" value="Genomic_DNA"/>
</dbReference>
<dbReference type="AlphaFoldDB" id="A0A9D2B900"/>
<sequence>MHNTLSSLGLCMRSGNLISGDFSVSEAIRKHSAHFVIVAEDASDNTKKKFRNLCSHYQVPLSIWCSKEQLGHAIGKEFRASIAIVDQGFSDMIRRQLDKEKSMEV</sequence>
<reference evidence="2" key="2">
    <citation type="submission" date="2021-04" db="EMBL/GenBank/DDBJ databases">
        <authorList>
            <person name="Gilroy R."/>
        </authorList>
    </citation>
    <scope>NUCLEOTIDE SEQUENCE</scope>
    <source>
        <strain evidence="2">CHK191-13928</strain>
    </source>
</reference>
<evidence type="ECO:0000313" key="3">
    <source>
        <dbReference type="Proteomes" id="UP000886721"/>
    </source>
</evidence>
<dbReference type="Gene3D" id="3.30.1330.30">
    <property type="match status" value="1"/>
</dbReference>
<comment type="caution">
    <text evidence="2">The sequence shown here is derived from an EMBL/GenBank/DDBJ whole genome shotgun (WGS) entry which is preliminary data.</text>
</comment>
<accession>A0A9D2B900</accession>
<reference evidence="2" key="1">
    <citation type="journal article" date="2021" name="PeerJ">
        <title>Extensive microbial diversity within the chicken gut microbiome revealed by metagenomics and culture.</title>
        <authorList>
            <person name="Gilroy R."/>
            <person name="Ravi A."/>
            <person name="Getino M."/>
            <person name="Pursley I."/>
            <person name="Horton D.L."/>
            <person name="Alikhan N.F."/>
            <person name="Baker D."/>
            <person name="Gharbi K."/>
            <person name="Hall N."/>
            <person name="Watson M."/>
            <person name="Adriaenssens E.M."/>
            <person name="Foster-Nyarko E."/>
            <person name="Jarju S."/>
            <person name="Secka A."/>
            <person name="Antonio M."/>
            <person name="Oren A."/>
            <person name="Chaudhuri R.R."/>
            <person name="La Ragione R."/>
            <person name="Hildebrand F."/>
            <person name="Pallen M.J."/>
        </authorList>
    </citation>
    <scope>NUCLEOTIDE SEQUENCE</scope>
    <source>
        <strain evidence="2">CHK191-13928</strain>
    </source>
</reference>